<dbReference type="Pfam" id="PF00808">
    <property type="entry name" value="CBFD_NFYB_HMF"/>
    <property type="match status" value="1"/>
</dbReference>
<accession>A0A3B3S060</accession>
<dbReference type="InterPro" id="IPR009072">
    <property type="entry name" value="Histone-fold"/>
</dbReference>
<dbReference type="GO" id="GO:0016251">
    <property type="term" value="F:RNA polymerase II general transcription initiation factor activity"/>
    <property type="evidence" value="ECO:0007669"/>
    <property type="project" value="TreeGrafter"/>
</dbReference>
<feature type="domain" description="Transcription factor CBF/NF-Y/archaeal histone" evidence="4">
    <location>
        <begin position="89"/>
        <end position="117"/>
    </location>
</feature>
<dbReference type="PANTHER" id="PTHR10252">
    <property type="entry name" value="HISTONE-LIKE TRANSCRIPTION FACTOR CCAAT-RELATED"/>
    <property type="match status" value="1"/>
</dbReference>
<dbReference type="Ensembl" id="ENSPKIT00000004803.1">
    <property type="protein sequence ID" value="ENSPKIP00000024102.1"/>
    <property type="gene ID" value="ENSPKIG00000007478.1"/>
</dbReference>
<dbReference type="InterPro" id="IPR050568">
    <property type="entry name" value="Transcr_DNA_Rep_Reg"/>
</dbReference>
<evidence type="ECO:0000256" key="3">
    <source>
        <dbReference type="SAM" id="MobiDB-lite"/>
    </source>
</evidence>
<evidence type="ECO:0000313" key="6">
    <source>
        <dbReference type="Proteomes" id="UP000261540"/>
    </source>
</evidence>
<feature type="compositionally biased region" description="Basic and acidic residues" evidence="3">
    <location>
        <begin position="198"/>
        <end position="209"/>
    </location>
</feature>
<sequence>MRNRVRPSARVYRKTPTNCLPGLVQHKLYRYGHWLQNAGGGTRQTPPDSRNAEWERVNTYDEIKYRFKLLKNITIKRNMPSKKKKYNSRFPPARIKKIMQTDEEIGKVAAAVPVIIYHEDLQGERFNCYEEGFRTPKKVQQVPGSSPKVDSAAGSGHHQCSLPRNGSRQVKQCIELEQQFDFLKDLVAAMPDVQGDMEDSHTEGGDRVSRRGGKPVSGRKNGGVSTKGKEKKQSGTESEQEDDSEESETEEDEEEEGSQSSTNLQTASHFNSSSVGPNAVTQYDHMRAAQGLALPLGNFTPMNSSLLHAVPVLPACHGNGDDDDDDEDYDC</sequence>
<proteinExistence type="predicted"/>
<dbReference type="GO" id="GO:0046982">
    <property type="term" value="F:protein heterodimerization activity"/>
    <property type="evidence" value="ECO:0007669"/>
    <property type="project" value="InterPro"/>
</dbReference>
<dbReference type="GO" id="GO:0017054">
    <property type="term" value="C:negative cofactor 2 complex"/>
    <property type="evidence" value="ECO:0007669"/>
    <property type="project" value="TreeGrafter"/>
</dbReference>
<keyword evidence="6" id="KW-1185">Reference proteome</keyword>
<dbReference type="STRING" id="1676925.ENSPKIP00000024102"/>
<evidence type="ECO:0000256" key="2">
    <source>
        <dbReference type="ARBA" id="ARBA00023242"/>
    </source>
</evidence>
<dbReference type="SUPFAM" id="SSF47113">
    <property type="entry name" value="Histone-fold"/>
    <property type="match status" value="1"/>
</dbReference>
<feature type="region of interest" description="Disordered" evidence="3">
    <location>
        <begin position="195"/>
        <end position="282"/>
    </location>
</feature>
<dbReference type="InterPro" id="IPR003958">
    <property type="entry name" value="CBFA_NFYB_domain"/>
</dbReference>
<protein>
    <submittedName>
        <fullName evidence="5">DR1-associated protein 1 (negative cofactor 2 alpha)</fullName>
    </submittedName>
</protein>
<feature type="compositionally biased region" description="Polar residues" evidence="3">
    <location>
        <begin position="263"/>
        <end position="281"/>
    </location>
</feature>
<reference evidence="5" key="2">
    <citation type="submission" date="2025-09" db="UniProtKB">
        <authorList>
            <consortium name="Ensembl"/>
        </authorList>
    </citation>
    <scope>IDENTIFICATION</scope>
</reference>
<evidence type="ECO:0000313" key="5">
    <source>
        <dbReference type="Ensembl" id="ENSPKIP00000024102.1"/>
    </source>
</evidence>
<keyword evidence="2" id="KW-0539">Nucleus</keyword>
<dbReference type="CDD" id="cd22906">
    <property type="entry name" value="HFD_DRAP1"/>
    <property type="match status" value="1"/>
</dbReference>
<dbReference type="Proteomes" id="UP000261540">
    <property type="component" value="Unplaced"/>
</dbReference>
<reference evidence="5" key="1">
    <citation type="submission" date="2025-08" db="UniProtKB">
        <authorList>
            <consortium name="Ensembl"/>
        </authorList>
    </citation>
    <scope>IDENTIFICATION</scope>
</reference>
<feature type="region of interest" description="Disordered" evidence="3">
    <location>
        <begin position="137"/>
        <end position="165"/>
    </location>
</feature>
<dbReference type="GeneTree" id="ENSGT00390000012424"/>
<dbReference type="PANTHER" id="PTHR10252:SF5">
    <property type="entry name" value="DR1-ASSOCIATED COREPRESSOR"/>
    <property type="match status" value="1"/>
</dbReference>
<dbReference type="Gene3D" id="1.10.20.10">
    <property type="entry name" value="Histone, subunit A"/>
    <property type="match status" value="1"/>
</dbReference>
<name>A0A3B3S060_9TELE</name>
<dbReference type="AlphaFoldDB" id="A0A3B3S060"/>
<comment type="subcellular location">
    <subcellularLocation>
        <location evidence="1">Nucleus</location>
    </subcellularLocation>
</comment>
<dbReference type="GO" id="GO:0001046">
    <property type="term" value="F:core promoter sequence-specific DNA binding"/>
    <property type="evidence" value="ECO:0007669"/>
    <property type="project" value="TreeGrafter"/>
</dbReference>
<feature type="compositionally biased region" description="Acidic residues" evidence="3">
    <location>
        <begin position="238"/>
        <end position="257"/>
    </location>
</feature>
<evidence type="ECO:0000256" key="1">
    <source>
        <dbReference type="ARBA" id="ARBA00004123"/>
    </source>
</evidence>
<evidence type="ECO:0000259" key="4">
    <source>
        <dbReference type="Pfam" id="PF00808"/>
    </source>
</evidence>
<organism evidence="5 6">
    <name type="scientific">Paramormyrops kingsleyae</name>
    <dbReference type="NCBI Taxonomy" id="1676925"/>
    <lineage>
        <taxon>Eukaryota</taxon>
        <taxon>Metazoa</taxon>
        <taxon>Chordata</taxon>
        <taxon>Craniata</taxon>
        <taxon>Vertebrata</taxon>
        <taxon>Euteleostomi</taxon>
        <taxon>Actinopterygii</taxon>
        <taxon>Neopterygii</taxon>
        <taxon>Teleostei</taxon>
        <taxon>Osteoglossocephala</taxon>
        <taxon>Osteoglossomorpha</taxon>
        <taxon>Osteoglossiformes</taxon>
        <taxon>Mormyridae</taxon>
        <taxon>Paramormyrops</taxon>
    </lineage>
</organism>